<dbReference type="GeneID" id="98914501"/>
<proteinExistence type="predicted"/>
<accession>A0A4R3Z532</accession>
<dbReference type="RefSeq" id="WP_066449306.1">
    <property type="nucleotide sequence ID" value="NZ_JANKBF010000001.1"/>
</dbReference>
<dbReference type="AlphaFoldDB" id="A0A4R3Z532"/>
<dbReference type="EMBL" id="SMCQ01000003">
    <property type="protein sequence ID" value="TCW01560.1"/>
    <property type="molecule type" value="Genomic_DNA"/>
</dbReference>
<dbReference type="Proteomes" id="UP000295515">
    <property type="component" value="Unassembled WGS sequence"/>
</dbReference>
<dbReference type="InterPro" id="IPR002611">
    <property type="entry name" value="IstB_ATP-bd"/>
</dbReference>
<dbReference type="InterPro" id="IPR027417">
    <property type="entry name" value="P-loop_NTPase"/>
</dbReference>
<organism evidence="2 3">
    <name type="scientific">Longibaculum muris</name>
    <dbReference type="NCBI Taxonomy" id="1796628"/>
    <lineage>
        <taxon>Bacteria</taxon>
        <taxon>Bacillati</taxon>
        <taxon>Bacillota</taxon>
        <taxon>Erysipelotrichia</taxon>
        <taxon>Erysipelotrichales</taxon>
        <taxon>Coprobacillaceae</taxon>
        <taxon>Longibaculum</taxon>
    </lineage>
</organism>
<protein>
    <submittedName>
        <fullName evidence="2">Primosomal protein DnaI</fullName>
    </submittedName>
</protein>
<keyword evidence="3" id="KW-1185">Reference proteome</keyword>
<sequence length="303" mass="34613">MKKIGDMMNQTDIEDMKKESIYALASQKHIQAFLKKHHLQPSIMDDYWVEFLDYNDDYHMCLDCQSLESCPKANKGMKKNLVYHDGDIVLELESCAYGKSLEKRRLLLEKFVITNMNDDLLLTDLTSLNIVKNAQSLSPNGQYALGNILKYIQEPSDKGLFLHGEMGCGKTTLLAGLMNSLAKKGKEIGFIHFPTYLIDLKASFSTGDNEYAMDKLMKVDYLLLDGIGEENVTQWSRDEILLSILSYRLLNHLPTFFTSMYGYKDLKKVYTIKKGDEIRANTIISKLKALSIEIMLDEGKMKI</sequence>
<dbReference type="CDD" id="cd00009">
    <property type="entry name" value="AAA"/>
    <property type="match status" value="1"/>
</dbReference>
<dbReference type="GO" id="GO:0005524">
    <property type="term" value="F:ATP binding"/>
    <property type="evidence" value="ECO:0007669"/>
    <property type="project" value="InterPro"/>
</dbReference>
<dbReference type="GO" id="GO:0006260">
    <property type="term" value="P:DNA replication"/>
    <property type="evidence" value="ECO:0007669"/>
    <property type="project" value="TreeGrafter"/>
</dbReference>
<reference evidence="2 3" key="1">
    <citation type="submission" date="2019-03" db="EMBL/GenBank/DDBJ databases">
        <title>Genomic Encyclopedia of Type Strains, Phase IV (KMG-IV): sequencing the most valuable type-strain genomes for metagenomic binning, comparative biology and taxonomic classification.</title>
        <authorList>
            <person name="Goeker M."/>
        </authorList>
    </citation>
    <scope>NUCLEOTIDE SEQUENCE [LARGE SCALE GENOMIC DNA]</scope>
    <source>
        <strain evidence="2 3">DSM 29487</strain>
    </source>
</reference>
<evidence type="ECO:0000259" key="1">
    <source>
        <dbReference type="Pfam" id="PF01695"/>
    </source>
</evidence>
<feature type="domain" description="IstB-like ATP-binding" evidence="1">
    <location>
        <begin position="157"/>
        <end position="283"/>
    </location>
</feature>
<dbReference type="Pfam" id="PF01695">
    <property type="entry name" value="IstB_IS21"/>
    <property type="match status" value="1"/>
</dbReference>
<dbReference type="Gene3D" id="3.40.50.300">
    <property type="entry name" value="P-loop containing nucleotide triphosphate hydrolases"/>
    <property type="match status" value="1"/>
</dbReference>
<dbReference type="PANTHER" id="PTHR30050">
    <property type="entry name" value="CHROMOSOMAL REPLICATION INITIATOR PROTEIN DNAA"/>
    <property type="match status" value="1"/>
</dbReference>
<comment type="caution">
    <text evidence="2">The sequence shown here is derived from an EMBL/GenBank/DDBJ whole genome shotgun (WGS) entry which is preliminary data.</text>
</comment>
<gene>
    <name evidence="2" type="ORF">EDD60_10311</name>
</gene>
<name>A0A4R3Z532_9FIRM</name>
<dbReference type="PANTHER" id="PTHR30050:SF8">
    <property type="entry name" value="PRIMOSOMAL PROTEIN DNAI"/>
    <property type="match status" value="1"/>
</dbReference>
<evidence type="ECO:0000313" key="2">
    <source>
        <dbReference type="EMBL" id="TCW01560.1"/>
    </source>
</evidence>
<dbReference type="SUPFAM" id="SSF52540">
    <property type="entry name" value="P-loop containing nucleoside triphosphate hydrolases"/>
    <property type="match status" value="1"/>
</dbReference>
<evidence type="ECO:0000313" key="3">
    <source>
        <dbReference type="Proteomes" id="UP000295515"/>
    </source>
</evidence>